<evidence type="ECO:0000313" key="3">
    <source>
        <dbReference type="Proteomes" id="UP000024332"/>
    </source>
</evidence>
<dbReference type="InterPro" id="IPR029014">
    <property type="entry name" value="NiFe-Hase_large"/>
</dbReference>
<dbReference type="InterPro" id="IPR050867">
    <property type="entry name" value="NiFe/NiFeSe_hydrgnase_LSU"/>
</dbReference>
<protein>
    <submittedName>
        <fullName evidence="2">Hydrogenase</fullName>
    </submittedName>
</protein>
<organism evidence="2 3">
    <name type="scientific">Candidatus Acidianus copahuensis</name>
    <dbReference type="NCBI Taxonomy" id="1160895"/>
    <lineage>
        <taxon>Archaea</taxon>
        <taxon>Thermoproteota</taxon>
        <taxon>Thermoprotei</taxon>
        <taxon>Sulfolobales</taxon>
        <taxon>Sulfolobaceae</taxon>
        <taxon>Acidianus</taxon>
    </lineage>
</organism>
<feature type="binding site" evidence="1">
    <location>
        <position position="36"/>
    </location>
    <ligand>
        <name>Mg(2+)</name>
        <dbReference type="ChEBI" id="CHEBI:18420"/>
    </ligand>
</feature>
<dbReference type="STRING" id="1160895.CM19_10820"/>
<name>A0A031LL67_9CREN</name>
<keyword evidence="1" id="KW-0460">Magnesium</keyword>
<proteinExistence type="predicted"/>
<dbReference type="EMBL" id="JFZT01000057">
    <property type="protein sequence ID" value="EZQ01969.1"/>
    <property type="molecule type" value="Genomic_DNA"/>
</dbReference>
<dbReference type="Proteomes" id="UP000024332">
    <property type="component" value="Unassembled WGS sequence"/>
</dbReference>
<dbReference type="Gene3D" id="1.10.645.10">
    <property type="entry name" value="Cytochrome-c3 Hydrogenase, chain B"/>
    <property type="match status" value="2"/>
</dbReference>
<dbReference type="Pfam" id="PF00374">
    <property type="entry name" value="NiFeSe_Hases"/>
    <property type="match status" value="1"/>
</dbReference>
<accession>A0A031LL67</accession>
<feature type="binding site" evidence="1">
    <location>
        <position position="58"/>
    </location>
    <ligand>
        <name>Ni(2+)</name>
        <dbReference type="ChEBI" id="CHEBI:49786"/>
    </ligand>
</feature>
<evidence type="ECO:0000256" key="1">
    <source>
        <dbReference type="PIRSR" id="PIRSR601501-1"/>
    </source>
</evidence>
<comment type="cofactor">
    <cofactor evidence="1">
        <name>Fe cation</name>
        <dbReference type="ChEBI" id="CHEBI:24875"/>
    </cofactor>
</comment>
<dbReference type="InterPro" id="IPR001501">
    <property type="entry name" value="Ni-dep_hyd_lsu"/>
</dbReference>
<feature type="binding site" evidence="1">
    <location>
        <position position="321"/>
    </location>
    <ligand>
        <name>Mg(2+)</name>
        <dbReference type="ChEBI" id="CHEBI:18420"/>
    </ligand>
</feature>
<comment type="caution">
    <text evidence="2">The sequence shown here is derived from an EMBL/GenBank/DDBJ whole genome shotgun (WGS) entry which is preliminary data.</text>
</comment>
<dbReference type="PANTHER" id="PTHR42958">
    <property type="entry name" value="HYDROGENASE-2 LARGE CHAIN"/>
    <property type="match status" value="1"/>
</dbReference>
<gene>
    <name evidence="2" type="ORF">CM19_10820</name>
</gene>
<comment type="cofactor">
    <cofactor evidence="1">
        <name>Ni(2+)</name>
        <dbReference type="ChEBI" id="CHEBI:49786"/>
    </cofactor>
</comment>
<feature type="binding site" evidence="1">
    <location>
        <position position="363"/>
    </location>
    <ligand>
        <name>Ni(2+)</name>
        <dbReference type="ChEBI" id="CHEBI:49786"/>
    </ligand>
</feature>
<sequence length="386" mass="43010">MFVLDPLLEVIKLKVEVDDGRVLNAKSSGNRLRNYEKAFISKEANKIPFIIPRVLSTCANSHVFAFLEATSNLGEATIIAARSMVDLEIIESHLRHPYAYWFPKIGGKEFDFPSGKKFREVSAISRKIRELMERIGGKWPSVGYLTSGQKIELLGLDPVVKFFEERIVGMSLQDFMDISSMEELKGDISLLNSVPFWRSGLEEYLTSGFPFSRSIDLGKIRDYGIGVEYDGKKVEVGPLAQALTFDPLIKKLHYKYGASPVLRELSRIRVAGKLLSELKEFENVADQYEIRGSGSGVVESIRGTLIHRVRIDNGFITDYSIIQPTTFNATPGGALEEAVKGIPISDLKDPWELSLAVSSLDSCFVTEVEVQSKGIVVTKKRIGGFC</sequence>
<keyword evidence="1" id="KW-0533">Nickel</keyword>
<dbReference type="SUPFAM" id="SSF56762">
    <property type="entry name" value="HydB/Nqo4-like"/>
    <property type="match status" value="1"/>
</dbReference>
<evidence type="ECO:0000313" key="2">
    <source>
        <dbReference type="EMBL" id="EZQ01969.1"/>
    </source>
</evidence>
<keyword evidence="1" id="KW-0479">Metal-binding</keyword>
<feature type="binding site" evidence="1">
    <location>
        <position position="58"/>
    </location>
    <ligand>
        <name>Fe cation</name>
        <dbReference type="ChEBI" id="CHEBI:24875"/>
    </ligand>
</feature>
<dbReference type="AlphaFoldDB" id="A0A031LL67"/>
<keyword evidence="3" id="KW-1185">Reference proteome</keyword>
<reference evidence="2 3" key="1">
    <citation type="submission" date="2014-03" db="EMBL/GenBank/DDBJ databases">
        <title>Draft genome sequence of the novel thermoacidophilic archaea Acidianus copahuensis ALE1 strain, isolated from Copahue volcanic area in Neuquen Argentina.</title>
        <authorList>
            <person name="Urbieta M.S."/>
            <person name="Rascovan N."/>
            <person name="Castro C."/>
            <person name="Revale S."/>
            <person name="Giaveno M.A."/>
            <person name="Vazquez M.P."/>
            <person name="Donati E.R."/>
        </authorList>
    </citation>
    <scope>NUCLEOTIDE SEQUENCE [LARGE SCALE GENOMIC DNA]</scope>
    <source>
        <strain evidence="2 3">ALE1</strain>
    </source>
</reference>
<keyword evidence="1" id="KW-0408">Iron</keyword>
<dbReference type="PANTHER" id="PTHR42958:SF4">
    <property type="entry name" value="HYDROGENASE EXPRESSION_FORMATION PROTEIN HUPK"/>
    <property type="match status" value="1"/>
</dbReference>
<dbReference type="GO" id="GO:0016151">
    <property type="term" value="F:nickel cation binding"/>
    <property type="evidence" value="ECO:0007669"/>
    <property type="project" value="InterPro"/>
</dbReference>